<evidence type="ECO:0000313" key="3">
    <source>
        <dbReference type="EMBL" id="EDM23557.1"/>
    </source>
</evidence>
<dbReference type="PANTHER" id="PTHR31126:SF72">
    <property type="entry name" value="DUAL SPECIFICITY PROTEIN PHOSPHATASE TPBA"/>
    <property type="match status" value="1"/>
</dbReference>
<dbReference type="PROSITE" id="PS00383">
    <property type="entry name" value="TYR_PHOSPHATASE_1"/>
    <property type="match status" value="1"/>
</dbReference>
<comment type="caution">
    <text evidence="3">The sequence shown here is derived from an EMBL/GenBank/DDBJ whole genome shotgun (WGS) entry which is preliminary data.</text>
</comment>
<sequence>MVKFLKRFFTKHSFISLFTFNFHKIDDNFYRSAQPTDKHLEEIIKKYNIKTVLNVRGEEHKNILASQKEICKKYNVELITIKLHSRGIPSKEKINRLYEILTTSKYPMLVHCKSGSDRTGLVATLYCHWIKGKDIKEIKQLKAFPYLHFKHSKTGLIDKYFEEYLKFKQKNPEITLIEWTNKYMDRDKIQKEFKENGIFKFLVDKLLRRE</sequence>
<gene>
    <name evidence="3" type="ORF">CMTB2_04712</name>
</gene>
<organism evidence="3 4">
    <name type="scientific">Caminibacter mediatlanticus TB-2</name>
    <dbReference type="NCBI Taxonomy" id="391592"/>
    <lineage>
        <taxon>Bacteria</taxon>
        <taxon>Pseudomonadati</taxon>
        <taxon>Campylobacterota</taxon>
        <taxon>Epsilonproteobacteria</taxon>
        <taxon>Nautiliales</taxon>
        <taxon>Nautiliaceae</taxon>
        <taxon>Caminibacter</taxon>
    </lineage>
</organism>
<dbReference type="SUPFAM" id="SSF52799">
    <property type="entry name" value="(Phosphotyrosine protein) phosphatases II"/>
    <property type="match status" value="1"/>
</dbReference>
<evidence type="ECO:0000256" key="1">
    <source>
        <dbReference type="ARBA" id="ARBA00009580"/>
    </source>
</evidence>
<dbReference type="Gene3D" id="3.90.190.10">
    <property type="entry name" value="Protein tyrosine phosphatase superfamily"/>
    <property type="match status" value="1"/>
</dbReference>
<comment type="similarity">
    <text evidence="1">Belongs to the protein-tyrosine phosphatase family.</text>
</comment>
<feature type="domain" description="DSP-PTPase phosphatase fused to NAD+ Kinase" evidence="2">
    <location>
        <begin position="27"/>
        <end position="131"/>
    </location>
</feature>
<proteinExistence type="inferred from homology"/>
<reference evidence="3 4" key="1">
    <citation type="journal article" date="2011" name="Stand. Genomic Sci.">
        <title>Draft genome sequence of Caminibacter mediatlanticus strain TB-2, an epsilonproteobacterium isolated from a deep-sea hydrothermal vent.</title>
        <authorList>
            <person name="Giovannelli D."/>
            <person name="Ferriera S."/>
            <person name="Johnson J."/>
            <person name="Kravitz S."/>
            <person name="Perez-Rodriguez I."/>
            <person name="Ricci J."/>
            <person name="O'Brien C."/>
            <person name="Voordeckers J.W."/>
            <person name="Bini E."/>
            <person name="Vetriani C."/>
        </authorList>
    </citation>
    <scope>NUCLEOTIDE SEQUENCE [LARGE SCALE GENOMIC DNA]</scope>
    <source>
        <strain evidence="3 4">TB-2</strain>
    </source>
</reference>
<name>A0AAI9AHE1_9BACT</name>
<protein>
    <submittedName>
        <fullName evidence="3">Protein tyrosine/serine phosphatase</fullName>
    </submittedName>
</protein>
<dbReference type="RefSeq" id="WP_007474434.1">
    <property type="nucleotide sequence ID" value="NZ_ABCJ01000004.1"/>
</dbReference>
<accession>A0AAI9AHE1</accession>
<dbReference type="InterPro" id="IPR055214">
    <property type="entry name" value="PTP-NADK"/>
</dbReference>
<dbReference type="Pfam" id="PF22741">
    <property type="entry name" value="PTP-NADK"/>
    <property type="match status" value="1"/>
</dbReference>
<dbReference type="Proteomes" id="UP000003288">
    <property type="component" value="Unassembled WGS sequence"/>
</dbReference>
<dbReference type="EMBL" id="ABCJ01000004">
    <property type="protein sequence ID" value="EDM23557.1"/>
    <property type="molecule type" value="Genomic_DNA"/>
</dbReference>
<dbReference type="InterPro" id="IPR016130">
    <property type="entry name" value="Tyr_Pase_AS"/>
</dbReference>
<evidence type="ECO:0000259" key="2">
    <source>
        <dbReference type="Pfam" id="PF22741"/>
    </source>
</evidence>
<dbReference type="PANTHER" id="PTHR31126">
    <property type="entry name" value="TYROSINE-PROTEIN PHOSPHATASE"/>
    <property type="match status" value="1"/>
</dbReference>
<evidence type="ECO:0000313" key="4">
    <source>
        <dbReference type="Proteomes" id="UP000003288"/>
    </source>
</evidence>
<dbReference type="GO" id="GO:0016791">
    <property type="term" value="F:phosphatase activity"/>
    <property type="evidence" value="ECO:0007669"/>
    <property type="project" value="TreeGrafter"/>
</dbReference>
<dbReference type="AlphaFoldDB" id="A0AAI9AHE1"/>
<dbReference type="InterPro" id="IPR029021">
    <property type="entry name" value="Prot-tyrosine_phosphatase-like"/>
</dbReference>